<name>A0AAD9NQW1_RIDPI</name>
<keyword evidence="4" id="KW-0479">Metal-binding</keyword>
<dbReference type="GO" id="GO:0001868">
    <property type="term" value="P:regulation of complement activation, lectin pathway"/>
    <property type="evidence" value="ECO:0007669"/>
    <property type="project" value="UniProtKB-ARBA"/>
</dbReference>
<feature type="region of interest" description="Disordered" evidence="8">
    <location>
        <begin position="1"/>
        <end position="25"/>
    </location>
</feature>
<dbReference type="Proteomes" id="UP001209878">
    <property type="component" value="Unassembled WGS sequence"/>
</dbReference>
<dbReference type="PANTHER" id="PTHR45713:SF6">
    <property type="entry name" value="F5_8 TYPE C DOMAIN-CONTAINING PROTEIN"/>
    <property type="match status" value="1"/>
</dbReference>
<comment type="function">
    <text evidence="1">Acts as a defensive agent. Recognizes blood group fucosylated oligosaccharides including A, B, H and Lewis B-type antigens. Does not recognize Lewis A antigen and has low affinity for monovalent haptens.</text>
</comment>
<dbReference type="AlphaFoldDB" id="A0AAD9NQW1"/>
<organism evidence="10 11">
    <name type="scientific">Ridgeia piscesae</name>
    <name type="common">Tubeworm</name>
    <dbReference type="NCBI Taxonomy" id="27915"/>
    <lineage>
        <taxon>Eukaryota</taxon>
        <taxon>Metazoa</taxon>
        <taxon>Spiralia</taxon>
        <taxon>Lophotrochozoa</taxon>
        <taxon>Annelida</taxon>
        <taxon>Polychaeta</taxon>
        <taxon>Sedentaria</taxon>
        <taxon>Canalipalpata</taxon>
        <taxon>Sabellida</taxon>
        <taxon>Siboglinidae</taxon>
        <taxon>Ridgeia</taxon>
    </lineage>
</organism>
<feature type="region of interest" description="Disordered" evidence="8">
    <location>
        <begin position="137"/>
        <end position="169"/>
    </location>
</feature>
<evidence type="ECO:0000313" key="11">
    <source>
        <dbReference type="Proteomes" id="UP001209878"/>
    </source>
</evidence>
<dbReference type="SUPFAM" id="SSF49785">
    <property type="entry name" value="Galactose-binding domain-like"/>
    <property type="match status" value="4"/>
</dbReference>
<dbReference type="GO" id="GO:0010185">
    <property type="term" value="P:regulation of cellular defense response"/>
    <property type="evidence" value="ECO:0007669"/>
    <property type="project" value="UniProtKB-ARBA"/>
</dbReference>
<keyword evidence="6" id="KW-0106">Calcium</keyword>
<dbReference type="EMBL" id="JAODUO010000599">
    <property type="protein sequence ID" value="KAK2177413.1"/>
    <property type="molecule type" value="Genomic_DNA"/>
</dbReference>
<dbReference type="InterPro" id="IPR051941">
    <property type="entry name" value="BG_Antigen-Binding_Lectin"/>
</dbReference>
<keyword evidence="7" id="KW-1015">Disulfide bond</keyword>
<evidence type="ECO:0000259" key="9">
    <source>
        <dbReference type="SMART" id="SM00607"/>
    </source>
</evidence>
<evidence type="ECO:0000256" key="6">
    <source>
        <dbReference type="ARBA" id="ARBA00022837"/>
    </source>
</evidence>
<dbReference type="InterPro" id="IPR008979">
    <property type="entry name" value="Galactose-bd-like_sf"/>
</dbReference>
<dbReference type="Pfam" id="PF22633">
    <property type="entry name" value="F5_F8_type_C_2"/>
    <property type="match status" value="2"/>
</dbReference>
<feature type="domain" description="Fucolectin tachylectin-4 pentraxin-1" evidence="9">
    <location>
        <begin position="2"/>
        <end position="132"/>
    </location>
</feature>
<evidence type="ECO:0000256" key="3">
    <source>
        <dbReference type="ARBA" id="ARBA00011233"/>
    </source>
</evidence>
<protein>
    <recommendedName>
        <fullName evidence="9">Fucolectin tachylectin-4 pentraxin-1 domain-containing protein</fullName>
    </recommendedName>
</protein>
<dbReference type="SMART" id="SM00607">
    <property type="entry name" value="FTP"/>
    <property type="match status" value="2"/>
</dbReference>
<comment type="similarity">
    <text evidence="2">Belongs to the fucolectin family.</text>
</comment>
<evidence type="ECO:0000313" key="10">
    <source>
        <dbReference type="EMBL" id="KAK2177413.1"/>
    </source>
</evidence>
<evidence type="ECO:0000256" key="8">
    <source>
        <dbReference type="SAM" id="MobiDB-lite"/>
    </source>
</evidence>
<evidence type="ECO:0000256" key="4">
    <source>
        <dbReference type="ARBA" id="ARBA00022723"/>
    </source>
</evidence>
<keyword evidence="5" id="KW-0430">Lectin</keyword>
<sequence>MTTNLARGKPTEQSSTKDTLHGSSNAVDVQTNSRWHACSVTRAKGDNWWLVDLEAVYDIRVVTLTSAKCCKGSFATLVIEAFEPNAPSACAEVKKPWLKRTSKYLCTPNTIGSKVRLKQKGQIYVCEVEVFGHYQKPTNQSSTSDPKHASSKAVDGNVNSDARKHSFTSTKGATGGSWWEVNLEAVYQIREVVITSRGDCCPKALRSFSIEAWAPNGRTLCAFVETAFGLGETRRITCQLGTVGGRIRIVRRSNEQLQLCEVQVFGARTSELRDLVIEVLIESSVAICAEVKRPFASHEMRSIPCRPNAIGRMLKIQKTSVGTLALCEVEVYGDYYEPSHRYEHIGHNLALWKPTKQSTTVSKYPSSRAVDGDSRQIDDGLSMTTWVRGQWWQVDLEEVYEVHVVMITSK</sequence>
<dbReference type="GO" id="GO:0042806">
    <property type="term" value="F:fucose binding"/>
    <property type="evidence" value="ECO:0007669"/>
    <property type="project" value="UniProtKB-ARBA"/>
</dbReference>
<dbReference type="Gene3D" id="2.60.120.260">
    <property type="entry name" value="Galactose-binding domain-like"/>
    <property type="match status" value="4"/>
</dbReference>
<comment type="caution">
    <text evidence="10">The sequence shown here is derived from an EMBL/GenBank/DDBJ whole genome shotgun (WGS) entry which is preliminary data.</text>
</comment>
<keyword evidence="11" id="KW-1185">Reference proteome</keyword>
<reference evidence="10" key="1">
    <citation type="journal article" date="2023" name="Mol. Biol. Evol.">
        <title>Third-Generation Sequencing Reveals the Adaptive Role of the Epigenome in Three Deep-Sea Polychaetes.</title>
        <authorList>
            <person name="Perez M."/>
            <person name="Aroh O."/>
            <person name="Sun Y."/>
            <person name="Lan Y."/>
            <person name="Juniper S.K."/>
            <person name="Young C.R."/>
            <person name="Angers B."/>
            <person name="Qian P.Y."/>
        </authorList>
    </citation>
    <scope>NUCLEOTIDE SEQUENCE</scope>
    <source>
        <strain evidence="10">R07B-5</strain>
    </source>
</reference>
<accession>A0AAD9NQW1</accession>
<dbReference type="PANTHER" id="PTHR45713">
    <property type="entry name" value="FTP DOMAIN-CONTAINING PROTEIN"/>
    <property type="match status" value="1"/>
</dbReference>
<evidence type="ECO:0000256" key="1">
    <source>
        <dbReference type="ARBA" id="ARBA00002219"/>
    </source>
</evidence>
<evidence type="ECO:0000256" key="7">
    <source>
        <dbReference type="ARBA" id="ARBA00023157"/>
    </source>
</evidence>
<evidence type="ECO:0000256" key="2">
    <source>
        <dbReference type="ARBA" id="ARBA00010147"/>
    </source>
</evidence>
<evidence type="ECO:0000256" key="5">
    <source>
        <dbReference type="ARBA" id="ARBA00022734"/>
    </source>
</evidence>
<dbReference type="GO" id="GO:0046872">
    <property type="term" value="F:metal ion binding"/>
    <property type="evidence" value="ECO:0007669"/>
    <property type="project" value="UniProtKB-KW"/>
</dbReference>
<proteinExistence type="inferred from homology"/>
<comment type="subunit">
    <text evidence="3">Homotrimer.</text>
</comment>
<gene>
    <name evidence="10" type="ORF">NP493_600g04010</name>
</gene>
<feature type="domain" description="Fucolectin tachylectin-4 pentraxin-1" evidence="9">
    <location>
        <begin position="134"/>
        <end position="271"/>
    </location>
</feature>
<dbReference type="InterPro" id="IPR006585">
    <property type="entry name" value="FTP1"/>
</dbReference>